<feature type="region of interest" description="Disordered" evidence="1">
    <location>
        <begin position="1"/>
        <end position="26"/>
    </location>
</feature>
<sequence>ESSPELGSPSLRQQYNRKTGRPIRRSAGRLSNIVGYVDSGIIEDDADLPSEDNDEEVVKTKRIKKRRRTPSLTPPPLDKIIYDELADLPSDDEDSIHNSAAAAMAPITLQFNVPLGFHGPLVVKLDRSLTMSLEGARDMRPRKLRRRNRVVTPKAQPKEQAVSVHKTGFCDLPPELRNKVYRHVLVADDGFQLPTGKILSRSAQFLRTCRLVHSEGCSILYGENNFSFDRNRTTRGPLWEPVPKEIGYKDARMFLKMIGPENLAYLRDVKLVLEDANPASTPYISSHEDRRYLNDEHLIDFLRILSQAKLRKFSLSFLGRRALSRTDAKFVGYLERVKADEITSSPFVRFYYSNKIHNSLWEDMKVKMTRKTKLYAQQ</sequence>
<organism evidence="2 3">
    <name type="scientific">Pleomassaria siparia CBS 279.74</name>
    <dbReference type="NCBI Taxonomy" id="1314801"/>
    <lineage>
        <taxon>Eukaryota</taxon>
        <taxon>Fungi</taxon>
        <taxon>Dikarya</taxon>
        <taxon>Ascomycota</taxon>
        <taxon>Pezizomycotina</taxon>
        <taxon>Dothideomycetes</taxon>
        <taxon>Pleosporomycetidae</taxon>
        <taxon>Pleosporales</taxon>
        <taxon>Pleomassariaceae</taxon>
        <taxon>Pleomassaria</taxon>
    </lineage>
</organism>
<name>A0A6G1KFX2_9PLEO</name>
<protein>
    <recommendedName>
        <fullName evidence="4">F-box domain-containing protein</fullName>
    </recommendedName>
</protein>
<evidence type="ECO:0000256" key="1">
    <source>
        <dbReference type="SAM" id="MobiDB-lite"/>
    </source>
</evidence>
<feature type="non-terminal residue" evidence="2">
    <location>
        <position position="378"/>
    </location>
</feature>
<evidence type="ECO:0000313" key="3">
    <source>
        <dbReference type="Proteomes" id="UP000799428"/>
    </source>
</evidence>
<dbReference type="OrthoDB" id="5372935at2759"/>
<keyword evidence="3" id="KW-1185">Reference proteome</keyword>
<proteinExistence type="predicted"/>
<dbReference type="EMBL" id="MU005767">
    <property type="protein sequence ID" value="KAF2711806.1"/>
    <property type="molecule type" value="Genomic_DNA"/>
</dbReference>
<dbReference type="AlphaFoldDB" id="A0A6G1KFX2"/>
<dbReference type="Proteomes" id="UP000799428">
    <property type="component" value="Unassembled WGS sequence"/>
</dbReference>
<accession>A0A6G1KFX2</accession>
<reference evidence="2" key="1">
    <citation type="journal article" date="2020" name="Stud. Mycol.">
        <title>101 Dothideomycetes genomes: a test case for predicting lifestyles and emergence of pathogens.</title>
        <authorList>
            <person name="Haridas S."/>
            <person name="Albert R."/>
            <person name="Binder M."/>
            <person name="Bloem J."/>
            <person name="Labutti K."/>
            <person name="Salamov A."/>
            <person name="Andreopoulos B."/>
            <person name="Baker S."/>
            <person name="Barry K."/>
            <person name="Bills G."/>
            <person name="Bluhm B."/>
            <person name="Cannon C."/>
            <person name="Castanera R."/>
            <person name="Culley D."/>
            <person name="Daum C."/>
            <person name="Ezra D."/>
            <person name="Gonzalez J."/>
            <person name="Henrissat B."/>
            <person name="Kuo A."/>
            <person name="Liang C."/>
            <person name="Lipzen A."/>
            <person name="Lutzoni F."/>
            <person name="Magnuson J."/>
            <person name="Mondo S."/>
            <person name="Nolan M."/>
            <person name="Ohm R."/>
            <person name="Pangilinan J."/>
            <person name="Park H.-J."/>
            <person name="Ramirez L."/>
            <person name="Alfaro M."/>
            <person name="Sun H."/>
            <person name="Tritt A."/>
            <person name="Yoshinaga Y."/>
            <person name="Zwiers L.-H."/>
            <person name="Turgeon B."/>
            <person name="Goodwin S."/>
            <person name="Spatafora J."/>
            <person name="Crous P."/>
            <person name="Grigoriev I."/>
        </authorList>
    </citation>
    <scope>NUCLEOTIDE SEQUENCE</scope>
    <source>
        <strain evidence="2">CBS 279.74</strain>
    </source>
</reference>
<evidence type="ECO:0000313" key="2">
    <source>
        <dbReference type="EMBL" id="KAF2711806.1"/>
    </source>
</evidence>
<gene>
    <name evidence="2" type="ORF">K504DRAFT_333623</name>
</gene>
<evidence type="ECO:0008006" key="4">
    <source>
        <dbReference type="Google" id="ProtNLM"/>
    </source>
</evidence>
<dbReference type="InterPro" id="IPR038883">
    <property type="entry name" value="AN11006-like"/>
</dbReference>
<dbReference type="PANTHER" id="PTHR42085:SF2">
    <property type="entry name" value="F-BOX DOMAIN-CONTAINING PROTEIN"/>
    <property type="match status" value="1"/>
</dbReference>
<feature type="compositionally biased region" description="Polar residues" evidence="1">
    <location>
        <begin position="1"/>
        <end position="17"/>
    </location>
</feature>
<feature type="non-terminal residue" evidence="2">
    <location>
        <position position="1"/>
    </location>
</feature>
<dbReference type="PANTHER" id="PTHR42085">
    <property type="entry name" value="F-BOX DOMAIN-CONTAINING PROTEIN"/>
    <property type="match status" value="1"/>
</dbReference>